<dbReference type="AlphaFoldDB" id="A0AAW1ITS7"/>
<accession>A0AAW1ITS7</accession>
<sequence length="348" mass="39212">MRALYGIVSPNSAVTQSSICVPLSSTPGKNWEARCRGKPLDVTRKLSRSVINSFNNDLLIKFLDSLQKRQVFENTNILITISLRIKCRARAITKRDELQNELGDHNHGGDTANLEIAKFMDRLGESATIKQLTPQSISNGSVGRLPQLSSIKRILRNAGNAHDAAPALLQTRLHFVIPEVYRRTLSGENFLQLDSGYLECESRMIILATLPPPQCPQEVRTLVHGRNFQDSSPIICPIRRHGLKDNLSIPLVDVLLTDKMEGCYIYRHVQVSGLKELYDNDADFAVKPRFFNPPTFIPPKPGLKELYDNDADFAVKPRFFNPPTFIPPKPVVDTFEELCDHEMFPHEA</sequence>
<protein>
    <submittedName>
        <fullName evidence="1">Uncharacterized protein</fullName>
    </submittedName>
</protein>
<comment type="caution">
    <text evidence="1">The sequence shown here is derived from an EMBL/GenBank/DDBJ whole genome shotgun (WGS) entry which is preliminary data.</text>
</comment>
<dbReference type="EMBL" id="JASPKY010000543">
    <property type="protein sequence ID" value="KAK9693425.1"/>
    <property type="molecule type" value="Genomic_DNA"/>
</dbReference>
<evidence type="ECO:0000313" key="2">
    <source>
        <dbReference type="Proteomes" id="UP001458880"/>
    </source>
</evidence>
<proteinExistence type="predicted"/>
<evidence type="ECO:0000313" key="1">
    <source>
        <dbReference type="EMBL" id="KAK9693425.1"/>
    </source>
</evidence>
<dbReference type="Proteomes" id="UP001458880">
    <property type="component" value="Unassembled WGS sequence"/>
</dbReference>
<reference evidence="1 2" key="1">
    <citation type="journal article" date="2024" name="BMC Genomics">
        <title>De novo assembly and annotation of Popillia japonica's genome with initial clues to its potential as an invasive pest.</title>
        <authorList>
            <person name="Cucini C."/>
            <person name="Boschi S."/>
            <person name="Funari R."/>
            <person name="Cardaioli E."/>
            <person name="Iannotti N."/>
            <person name="Marturano G."/>
            <person name="Paoli F."/>
            <person name="Bruttini M."/>
            <person name="Carapelli A."/>
            <person name="Frati F."/>
            <person name="Nardi F."/>
        </authorList>
    </citation>
    <scope>NUCLEOTIDE SEQUENCE [LARGE SCALE GENOMIC DNA]</scope>
    <source>
        <strain evidence="1">DMR45628</strain>
    </source>
</reference>
<name>A0AAW1ITS7_POPJA</name>
<organism evidence="1 2">
    <name type="scientific">Popillia japonica</name>
    <name type="common">Japanese beetle</name>
    <dbReference type="NCBI Taxonomy" id="7064"/>
    <lineage>
        <taxon>Eukaryota</taxon>
        <taxon>Metazoa</taxon>
        <taxon>Ecdysozoa</taxon>
        <taxon>Arthropoda</taxon>
        <taxon>Hexapoda</taxon>
        <taxon>Insecta</taxon>
        <taxon>Pterygota</taxon>
        <taxon>Neoptera</taxon>
        <taxon>Endopterygota</taxon>
        <taxon>Coleoptera</taxon>
        <taxon>Polyphaga</taxon>
        <taxon>Scarabaeiformia</taxon>
        <taxon>Scarabaeidae</taxon>
        <taxon>Rutelinae</taxon>
        <taxon>Popillia</taxon>
    </lineage>
</organism>
<gene>
    <name evidence="1" type="ORF">QE152_g34204</name>
</gene>
<keyword evidence="2" id="KW-1185">Reference proteome</keyword>